<comment type="caution">
    <text evidence="4">The sequence shown here is derived from an EMBL/GenBank/DDBJ whole genome shotgun (WGS) entry which is preliminary data.</text>
</comment>
<dbReference type="InterPro" id="IPR050624">
    <property type="entry name" value="HTH-type_Tx_Regulator"/>
</dbReference>
<feature type="domain" description="HTH tetR-type" evidence="3">
    <location>
        <begin position="16"/>
        <end position="76"/>
    </location>
</feature>
<accession>A0A941CQ57</accession>
<organism evidence="4 5">
    <name type="scientific">Proteiniclasticum sediminis</name>
    <dbReference type="NCBI Taxonomy" id="2804028"/>
    <lineage>
        <taxon>Bacteria</taxon>
        <taxon>Bacillati</taxon>
        <taxon>Bacillota</taxon>
        <taxon>Clostridia</taxon>
        <taxon>Eubacteriales</taxon>
        <taxon>Clostridiaceae</taxon>
        <taxon>Proteiniclasticum</taxon>
    </lineage>
</organism>
<dbReference type="PROSITE" id="PS50977">
    <property type="entry name" value="HTH_TETR_2"/>
    <property type="match status" value="1"/>
</dbReference>
<dbReference type="SUPFAM" id="SSF46689">
    <property type="entry name" value="Homeodomain-like"/>
    <property type="match status" value="1"/>
</dbReference>
<dbReference type="AlphaFoldDB" id="A0A941CQ57"/>
<dbReference type="InterPro" id="IPR023772">
    <property type="entry name" value="DNA-bd_HTH_TetR-type_CS"/>
</dbReference>
<dbReference type="PRINTS" id="PR00455">
    <property type="entry name" value="HTHTETR"/>
</dbReference>
<dbReference type="Pfam" id="PF00440">
    <property type="entry name" value="TetR_N"/>
    <property type="match status" value="1"/>
</dbReference>
<feature type="DNA-binding region" description="H-T-H motif" evidence="2">
    <location>
        <begin position="39"/>
        <end position="58"/>
    </location>
</feature>
<reference evidence="4" key="1">
    <citation type="submission" date="2021-04" db="EMBL/GenBank/DDBJ databases">
        <title>Proteiniclasticum sedimins sp. nov., an obligate anaerobic bacterium isolated from anaerobic sludge.</title>
        <authorList>
            <person name="Liu J."/>
        </authorList>
    </citation>
    <scope>NUCLEOTIDE SEQUENCE</scope>
    <source>
        <strain evidence="4">BAD-10</strain>
    </source>
</reference>
<gene>
    <name evidence="4" type="ORF">KCG48_10075</name>
</gene>
<protein>
    <submittedName>
        <fullName evidence="4">TetR/AcrR family transcriptional regulator</fullName>
    </submittedName>
</protein>
<evidence type="ECO:0000256" key="2">
    <source>
        <dbReference type="PROSITE-ProRule" id="PRU00335"/>
    </source>
</evidence>
<dbReference type="PANTHER" id="PTHR43479:SF11">
    <property type="entry name" value="ACREF_ENVCD OPERON REPRESSOR-RELATED"/>
    <property type="match status" value="1"/>
</dbReference>
<dbReference type="PANTHER" id="PTHR43479">
    <property type="entry name" value="ACREF/ENVCD OPERON REPRESSOR-RELATED"/>
    <property type="match status" value="1"/>
</dbReference>
<keyword evidence="5" id="KW-1185">Reference proteome</keyword>
<dbReference type="Gene3D" id="1.10.357.10">
    <property type="entry name" value="Tetracycline Repressor, domain 2"/>
    <property type="match status" value="1"/>
</dbReference>
<sequence>MENVSDKLNSRQLQSLETKNRIYEVALRKFTEKSLDEVTIASICKEAGVSVGSFYNYFDSKEAIIYENFRRADMDFTRFEQVDQEGQETLPLILDYMDYYISFVSAQDLNFIKHLYTTSNRYFVMPHRPMQEVLKTILRRRQVKVSPEFMESSDDLVDQLFMTARGVIFHWCLHEGRFNIRELARKHFLLILRGALIEEKER</sequence>
<evidence type="ECO:0000256" key="1">
    <source>
        <dbReference type="ARBA" id="ARBA00023125"/>
    </source>
</evidence>
<evidence type="ECO:0000259" key="3">
    <source>
        <dbReference type="PROSITE" id="PS50977"/>
    </source>
</evidence>
<dbReference type="InterPro" id="IPR001647">
    <property type="entry name" value="HTH_TetR"/>
</dbReference>
<keyword evidence="1 2" id="KW-0238">DNA-binding</keyword>
<evidence type="ECO:0000313" key="4">
    <source>
        <dbReference type="EMBL" id="MBR0576682.1"/>
    </source>
</evidence>
<name>A0A941CQ57_9CLOT</name>
<dbReference type="PROSITE" id="PS01081">
    <property type="entry name" value="HTH_TETR_1"/>
    <property type="match status" value="1"/>
</dbReference>
<evidence type="ECO:0000313" key="5">
    <source>
        <dbReference type="Proteomes" id="UP000675379"/>
    </source>
</evidence>
<dbReference type="EMBL" id="JAGSCS010000013">
    <property type="protein sequence ID" value="MBR0576682.1"/>
    <property type="molecule type" value="Genomic_DNA"/>
</dbReference>
<dbReference type="Proteomes" id="UP000675379">
    <property type="component" value="Unassembled WGS sequence"/>
</dbReference>
<dbReference type="InterPro" id="IPR009057">
    <property type="entry name" value="Homeodomain-like_sf"/>
</dbReference>
<proteinExistence type="predicted"/>
<dbReference type="GO" id="GO:0003677">
    <property type="term" value="F:DNA binding"/>
    <property type="evidence" value="ECO:0007669"/>
    <property type="project" value="UniProtKB-UniRule"/>
</dbReference>